<keyword evidence="3" id="KW-0812">Transmembrane</keyword>
<dbReference type="InterPro" id="IPR029069">
    <property type="entry name" value="HotDog_dom_sf"/>
</dbReference>
<dbReference type="Pfam" id="PF13279">
    <property type="entry name" value="4HBT_2"/>
    <property type="match status" value="1"/>
</dbReference>
<keyword evidence="5" id="KW-1185">Reference proteome</keyword>
<comment type="caution">
    <text evidence="4">The sequence shown here is derived from an EMBL/GenBank/DDBJ whole genome shotgun (WGS) entry which is preliminary data.</text>
</comment>
<evidence type="ECO:0000256" key="3">
    <source>
        <dbReference type="SAM" id="Phobius"/>
    </source>
</evidence>
<proteinExistence type="inferred from homology"/>
<dbReference type="EMBL" id="JAWRVI010000001">
    <property type="protein sequence ID" value="KAK4095599.1"/>
    <property type="molecule type" value="Genomic_DNA"/>
</dbReference>
<feature type="transmembrane region" description="Helical" evidence="3">
    <location>
        <begin position="86"/>
        <end position="109"/>
    </location>
</feature>
<evidence type="ECO:0000313" key="5">
    <source>
        <dbReference type="Proteomes" id="UP001287286"/>
    </source>
</evidence>
<feature type="region of interest" description="Disordered" evidence="2">
    <location>
        <begin position="315"/>
        <end position="351"/>
    </location>
</feature>
<evidence type="ECO:0000313" key="4">
    <source>
        <dbReference type="EMBL" id="KAK4095599.1"/>
    </source>
</evidence>
<feature type="compositionally biased region" description="Polar residues" evidence="2">
    <location>
        <begin position="324"/>
        <end position="336"/>
    </location>
</feature>
<keyword evidence="3" id="KW-1133">Transmembrane helix</keyword>
<gene>
    <name evidence="4" type="ORF">Purlil1_395</name>
</gene>
<evidence type="ECO:0000256" key="1">
    <source>
        <dbReference type="ARBA" id="ARBA00038476"/>
    </source>
</evidence>
<dbReference type="InterPro" id="IPR051490">
    <property type="entry name" value="THEM6_lcsJ_thioesterase"/>
</dbReference>
<dbReference type="SUPFAM" id="SSF54637">
    <property type="entry name" value="Thioesterase/thiol ester dehydrase-isomerase"/>
    <property type="match status" value="1"/>
</dbReference>
<comment type="similarity">
    <text evidence="1">Belongs to the lcsJ thioesterase family.</text>
</comment>
<sequence>MSLPNGVKSVFAVIGTRRFARALPNDVQSVDAASTCDQHSTTSLRSLIRVRAYSRPERARLPSHDTTSQVHSSTVTMDRPQWPGGLIAQAHGFVFSWWGVILLLAIINLKSFPGIWTIRALYHMKSSFNGQLRQTVASPTAENAQRRVPKTPKTGATDTIDHHPLFQPEIISSHVSPAEIDFNMHKSNSTYFTDLDISRIKLVGRIMAPAWPLDRMHVEYKGRDGEMKRERVKGRPALALGATCTSFKREMKVLARYDVESRILGWDSRWLYIGSWFVSRKGGKGKKQLFASSLSKYIVKKGRITVRPEQFLTESGWIPPRPESTGNSKSLDSLQANGHGATENGKHDAKDTWTWEEIESHRLKGMTTVGGWADADLRLEQAYSS</sequence>
<dbReference type="PANTHER" id="PTHR12475">
    <property type="match status" value="1"/>
</dbReference>
<organism evidence="4 5">
    <name type="scientific">Purpureocillium lilacinum</name>
    <name type="common">Paecilomyces lilacinus</name>
    <dbReference type="NCBI Taxonomy" id="33203"/>
    <lineage>
        <taxon>Eukaryota</taxon>
        <taxon>Fungi</taxon>
        <taxon>Dikarya</taxon>
        <taxon>Ascomycota</taxon>
        <taxon>Pezizomycotina</taxon>
        <taxon>Sordariomycetes</taxon>
        <taxon>Hypocreomycetidae</taxon>
        <taxon>Hypocreales</taxon>
        <taxon>Ophiocordycipitaceae</taxon>
        <taxon>Purpureocillium</taxon>
    </lineage>
</organism>
<reference evidence="4 5" key="1">
    <citation type="journal article" date="2024" name="Microbiol. Resour. Announc.">
        <title>Genome annotations for the ascomycete fungi Trichoderma harzianum, Trichoderma aggressivum, and Purpureocillium lilacinum.</title>
        <authorList>
            <person name="Beijen E.P.W."/>
            <person name="Ohm R.A."/>
        </authorList>
    </citation>
    <scope>NUCLEOTIDE SEQUENCE [LARGE SCALE GENOMIC DNA]</scope>
    <source>
        <strain evidence="4 5">CBS 150709</strain>
    </source>
</reference>
<name>A0ABR0CH08_PURLI</name>
<protein>
    <submittedName>
        <fullName evidence="4">Uncharacterized protein</fullName>
    </submittedName>
</protein>
<keyword evidence="3" id="KW-0472">Membrane</keyword>
<feature type="region of interest" description="Disordered" evidence="2">
    <location>
        <begin position="138"/>
        <end position="159"/>
    </location>
</feature>
<dbReference type="PANTHER" id="PTHR12475:SF4">
    <property type="entry name" value="PROTEIN THEM6"/>
    <property type="match status" value="1"/>
</dbReference>
<evidence type="ECO:0000256" key="2">
    <source>
        <dbReference type="SAM" id="MobiDB-lite"/>
    </source>
</evidence>
<dbReference type="Proteomes" id="UP001287286">
    <property type="component" value="Unassembled WGS sequence"/>
</dbReference>
<accession>A0ABR0CH08</accession>